<accession>A0ABX0F9J3</accession>
<keyword evidence="3" id="KW-1185">Reference proteome</keyword>
<evidence type="ECO:0000313" key="3">
    <source>
        <dbReference type="Proteomes" id="UP000800303"/>
    </source>
</evidence>
<dbReference type="RefSeq" id="WP_166278335.1">
    <property type="nucleotide sequence ID" value="NZ_JAAFGS010000009.1"/>
</dbReference>
<evidence type="ECO:0000259" key="1">
    <source>
        <dbReference type="Pfam" id="PF09346"/>
    </source>
</evidence>
<evidence type="ECO:0000313" key="2">
    <source>
        <dbReference type="EMBL" id="NGZ77616.1"/>
    </source>
</evidence>
<dbReference type="Gene3D" id="3.40.1580.10">
    <property type="entry name" value="SMI1/KNR4-like"/>
    <property type="match status" value="1"/>
</dbReference>
<reference evidence="2 3" key="1">
    <citation type="submission" date="2020-01" db="EMBL/GenBank/DDBJ databases">
        <title>Polyphasic characterisation and genomic insights into a novel alkali tolerant bacterium VR-M41.</title>
        <authorList>
            <person name="Vemuluri V.R."/>
        </authorList>
    </citation>
    <scope>NUCLEOTIDE SEQUENCE [LARGE SCALE GENOMIC DNA]</scope>
    <source>
        <strain evidence="2 3">VR-M41</strain>
    </source>
</reference>
<dbReference type="EMBL" id="JAAFGS010000009">
    <property type="protein sequence ID" value="NGZ77616.1"/>
    <property type="molecule type" value="Genomic_DNA"/>
</dbReference>
<gene>
    <name evidence="2" type="ORF">GYN08_20190</name>
</gene>
<name>A0ABX0F9J3_9BACL</name>
<organism evidence="2 3">
    <name type="scientific">Saccharibacillus alkalitolerans</name>
    <dbReference type="NCBI Taxonomy" id="2705290"/>
    <lineage>
        <taxon>Bacteria</taxon>
        <taxon>Bacillati</taxon>
        <taxon>Bacillota</taxon>
        <taxon>Bacilli</taxon>
        <taxon>Bacillales</taxon>
        <taxon>Paenibacillaceae</taxon>
        <taxon>Saccharibacillus</taxon>
    </lineage>
</organism>
<dbReference type="InterPro" id="IPR018958">
    <property type="entry name" value="Knr4/Smi1-like_dom"/>
</dbReference>
<comment type="caution">
    <text evidence="2">The sequence shown here is derived from an EMBL/GenBank/DDBJ whole genome shotgun (WGS) entry which is preliminary data.</text>
</comment>
<dbReference type="Proteomes" id="UP000800303">
    <property type="component" value="Unassembled WGS sequence"/>
</dbReference>
<proteinExistence type="predicted"/>
<dbReference type="InterPro" id="IPR037883">
    <property type="entry name" value="Knr4/Smi1-like_sf"/>
</dbReference>
<sequence>MGGITKARLEAWMEEWNARITGITDRSGEAGGSICSFIEEPEAKIQEIEQRLALQLPDDLKALIRYGAVHARFDWQFPSATLSPFANASEGDLGWNLAEMEFPVFFDEDGEEREQRRYLSFHEAGNGDLLLFDLEGPSASSVVSWSHEEDEFRLLAPSLPEFFDRITQLGLIGAYGDSYEPFIGEGGLEPEGRNGRLWQAWLKDYAELNWETAKKDLKTLLRLIEMIGAEGADRREIGTLLLESYSIDDILREWTARGEEEQPVWNRRERLLLIGDVLGPAAADWTRSLWERHGRDDSSDSSVSPPPGLDAGVLHDLAAVCLPEEEGLPLVLRDIEARAAAEGRRVSPPTHSLAPFRSRRVIPWMEPHVAFPFGGWDELLAASRPEAEDLIRWLRGADAQRMAAVSAIGRLAEGELPAMLAGRNGEAERAELLRLLEELRANAVLRKEKAAISEAIAAIREA</sequence>
<dbReference type="SUPFAM" id="SSF160631">
    <property type="entry name" value="SMI1/KNR4-like"/>
    <property type="match status" value="1"/>
</dbReference>
<protein>
    <submittedName>
        <fullName evidence="2">SMI1/KNR4 family protein</fullName>
    </submittedName>
</protein>
<feature type="domain" description="Knr4/Smi1-like" evidence="1">
    <location>
        <begin position="42"/>
        <end position="165"/>
    </location>
</feature>
<dbReference type="Pfam" id="PF09346">
    <property type="entry name" value="SMI1_KNR4"/>
    <property type="match status" value="1"/>
</dbReference>